<comment type="subcellular location">
    <subcellularLocation>
        <location evidence="1">Secreted</location>
    </subcellularLocation>
</comment>
<dbReference type="Pfam" id="PF00353">
    <property type="entry name" value="HemolysinCabind"/>
    <property type="match status" value="6"/>
</dbReference>
<organism evidence="7 8">
    <name type="scientific">Microseira wollei NIES-4236</name>
    <dbReference type="NCBI Taxonomy" id="2530354"/>
    <lineage>
        <taxon>Bacteria</taxon>
        <taxon>Bacillati</taxon>
        <taxon>Cyanobacteriota</taxon>
        <taxon>Cyanophyceae</taxon>
        <taxon>Oscillatoriophycideae</taxon>
        <taxon>Aerosakkonematales</taxon>
        <taxon>Aerosakkonemataceae</taxon>
        <taxon>Microseira</taxon>
    </lineage>
</organism>
<evidence type="ECO:0000259" key="6">
    <source>
        <dbReference type="Pfam" id="PF03160"/>
    </source>
</evidence>
<dbReference type="SUPFAM" id="SSF141072">
    <property type="entry name" value="CalX-like"/>
    <property type="match status" value="2"/>
</dbReference>
<keyword evidence="3" id="KW-0732">Signal</keyword>
<reference evidence="7" key="1">
    <citation type="submission" date="2019-10" db="EMBL/GenBank/DDBJ databases">
        <title>Draft genome sequece of Microseira wollei NIES-4236.</title>
        <authorList>
            <person name="Yamaguchi H."/>
            <person name="Suzuki S."/>
            <person name="Kawachi M."/>
        </authorList>
    </citation>
    <scope>NUCLEOTIDE SEQUENCE</scope>
    <source>
        <strain evidence="7">NIES-4236</strain>
    </source>
</reference>
<protein>
    <submittedName>
        <fullName evidence="7">Hemolysin-type calcium-binding region</fullName>
    </submittedName>
</protein>
<evidence type="ECO:0000256" key="5">
    <source>
        <dbReference type="ARBA" id="ARBA00022837"/>
    </source>
</evidence>
<accession>A0AAV3XIZ1</accession>
<dbReference type="GO" id="GO:0007154">
    <property type="term" value="P:cell communication"/>
    <property type="evidence" value="ECO:0007669"/>
    <property type="project" value="InterPro"/>
</dbReference>
<proteinExistence type="predicted"/>
<dbReference type="InterPro" id="IPR011049">
    <property type="entry name" value="Serralysin-like_metalloprot_C"/>
</dbReference>
<dbReference type="AlphaFoldDB" id="A0AAV3XIZ1"/>
<dbReference type="Pfam" id="PF03160">
    <property type="entry name" value="Calx-beta"/>
    <property type="match status" value="1"/>
</dbReference>
<dbReference type="Gene3D" id="2.60.40.2030">
    <property type="match status" value="1"/>
</dbReference>
<dbReference type="PROSITE" id="PS00330">
    <property type="entry name" value="HEMOLYSIN_CALCIUM"/>
    <property type="match status" value="1"/>
</dbReference>
<dbReference type="Gene3D" id="2.150.10.10">
    <property type="entry name" value="Serralysin-like metalloprotease, C-terminal"/>
    <property type="match status" value="5"/>
</dbReference>
<dbReference type="PANTHER" id="PTHR38340:SF1">
    <property type="entry name" value="S-LAYER PROTEIN"/>
    <property type="match status" value="1"/>
</dbReference>
<keyword evidence="5" id="KW-0106">Calcium</keyword>
<dbReference type="InterPro" id="IPR050557">
    <property type="entry name" value="RTX_toxin/Mannuronan_C5-epim"/>
</dbReference>
<gene>
    <name evidence="7" type="ORF">MiSe_70720</name>
</gene>
<evidence type="ECO:0000313" key="8">
    <source>
        <dbReference type="Proteomes" id="UP001050975"/>
    </source>
</evidence>
<dbReference type="InterPro" id="IPR003644">
    <property type="entry name" value="Calx_beta"/>
</dbReference>
<evidence type="ECO:0000256" key="1">
    <source>
        <dbReference type="ARBA" id="ARBA00004613"/>
    </source>
</evidence>
<keyword evidence="4" id="KW-0677">Repeat</keyword>
<dbReference type="PANTHER" id="PTHR38340">
    <property type="entry name" value="S-LAYER PROTEIN"/>
    <property type="match status" value="1"/>
</dbReference>
<evidence type="ECO:0000313" key="7">
    <source>
        <dbReference type="EMBL" id="GET42258.1"/>
    </source>
</evidence>
<sequence>MSSISGNTSENGGIANFTVVLTSQPTADVTVNLASSNSQEGTAPASITFNANNWNQAQTVTVTGVDDNIDDGDITYNIQTSVVSSDPIYAAIAPNNVTVTNIDNDTAGFTITPTSLSTNETGTQANFTVKLDTQPTADVTINLSSSNTAEGTIDKSSLTFTSGNWNTAQTVTITGIDDSIADGDKAYQIITAAAISTDSNYNNLNPVDINVTNTDNDIAGFTITPTTLTTGENGTTATFTVRLNTQPTADVTLNLTSSNPAEGTIDKSSLTFTASNWNTAQTVTIAGVDDNIVDGNKAYQIITATATSTDTNYNNLNPVDINVTNTDNDSVNVSITPVTVSQPEGNSSAIANIEENCFCKQIVYPNLDTLTAEAGSKRSLVLPNTVSSTIDGTANNDILIVTNISEAINGLDGDDFLFGSAGNDNLYGNGGNDTAFGGSDRDFILGNQGNDLLNGNTGNDVLNGNQGNDTARGGQGNDFVRGGRDDDLIWGDKGDDTLAGDQGNDTVFGGNGEPFGGDVQGRDLLFGGSGDDLLNGNQGNDTLFGEDGNDTVRGGKEDDIVVGNAGNDLLFGDLGNDSLCGEAGNDTIFGGIGSPIPVGANGQQDCICGGEGNDLLFGNEGQDKLNGDEGNDTLMGGKDNDTLTAGADNDRLIGDLGNDLLAGGTGSDRFVLLPGKDTDTIGDFEDGIDLLEIGGNLSFAQLSIIKSNNATLINVTQTGELLAILNGVQANLITQQDFTLLSSA</sequence>
<dbReference type="EMBL" id="BLAY01000155">
    <property type="protein sequence ID" value="GET42258.1"/>
    <property type="molecule type" value="Genomic_DNA"/>
</dbReference>
<dbReference type="PRINTS" id="PR00313">
    <property type="entry name" value="CABNDNGRPT"/>
</dbReference>
<dbReference type="GO" id="GO:0005576">
    <property type="term" value="C:extracellular region"/>
    <property type="evidence" value="ECO:0007669"/>
    <property type="project" value="UniProtKB-SubCell"/>
</dbReference>
<name>A0AAV3XIZ1_9CYAN</name>
<dbReference type="Proteomes" id="UP001050975">
    <property type="component" value="Unassembled WGS sequence"/>
</dbReference>
<dbReference type="InterPro" id="IPR001343">
    <property type="entry name" value="Hemolysn_Ca-bd"/>
</dbReference>
<evidence type="ECO:0000256" key="2">
    <source>
        <dbReference type="ARBA" id="ARBA00022525"/>
    </source>
</evidence>
<dbReference type="SUPFAM" id="SSF51120">
    <property type="entry name" value="beta-Roll"/>
    <property type="match status" value="3"/>
</dbReference>
<dbReference type="GO" id="GO:0016020">
    <property type="term" value="C:membrane"/>
    <property type="evidence" value="ECO:0007669"/>
    <property type="project" value="InterPro"/>
</dbReference>
<keyword evidence="2" id="KW-0964">Secreted</keyword>
<dbReference type="InterPro" id="IPR038081">
    <property type="entry name" value="CalX-like_sf"/>
</dbReference>
<feature type="domain" description="Calx-beta" evidence="6">
    <location>
        <begin position="103"/>
        <end position="216"/>
    </location>
</feature>
<dbReference type="GO" id="GO:0005509">
    <property type="term" value="F:calcium ion binding"/>
    <property type="evidence" value="ECO:0007669"/>
    <property type="project" value="InterPro"/>
</dbReference>
<keyword evidence="8" id="KW-1185">Reference proteome</keyword>
<evidence type="ECO:0000256" key="4">
    <source>
        <dbReference type="ARBA" id="ARBA00022737"/>
    </source>
</evidence>
<evidence type="ECO:0000256" key="3">
    <source>
        <dbReference type="ARBA" id="ARBA00022729"/>
    </source>
</evidence>
<comment type="caution">
    <text evidence="7">The sequence shown here is derived from an EMBL/GenBank/DDBJ whole genome shotgun (WGS) entry which is preliminary data.</text>
</comment>
<dbReference type="InterPro" id="IPR018511">
    <property type="entry name" value="Hemolysin-typ_Ca-bd_CS"/>
</dbReference>